<name>A0ACC3BEZ4_9EURO</name>
<dbReference type="EMBL" id="JAOPJF010000005">
    <property type="protein sequence ID" value="KAK1149042.1"/>
    <property type="molecule type" value="Genomic_DNA"/>
</dbReference>
<reference evidence="1 2" key="1">
    <citation type="journal article" date="2023" name="ACS Omega">
        <title>Identification of the Neoaspergillic Acid Biosynthesis Gene Cluster by Establishing an In Vitro CRISPR-Ribonucleoprotein Genetic System in Aspergillus melleus.</title>
        <authorList>
            <person name="Yuan B."/>
            <person name="Grau M.F."/>
            <person name="Murata R.M."/>
            <person name="Torok T."/>
            <person name="Venkateswaran K."/>
            <person name="Stajich J.E."/>
            <person name="Wang C.C.C."/>
        </authorList>
    </citation>
    <scope>NUCLEOTIDE SEQUENCE [LARGE SCALE GENOMIC DNA]</scope>
    <source>
        <strain evidence="1 2">IMV 1140</strain>
    </source>
</reference>
<sequence>MSNNTTPFHYAELSAAIETVITVLHQYQRENRNTNIRIAVIGGLAVRHYLGPDRTTLDADILVTGLDTTHGIKELVKGSTAIFCSDRAELQVAVRCSSKSIDLIPEKVLRPFGNMPPDFIPSSTIPVTDAVTPG</sequence>
<dbReference type="Proteomes" id="UP001177260">
    <property type="component" value="Unassembled WGS sequence"/>
</dbReference>
<accession>A0ACC3BEZ4</accession>
<gene>
    <name evidence="1" type="ORF">N8T08_007719</name>
</gene>
<evidence type="ECO:0000313" key="2">
    <source>
        <dbReference type="Proteomes" id="UP001177260"/>
    </source>
</evidence>
<protein>
    <submittedName>
        <fullName evidence="1">Uncharacterized protein</fullName>
    </submittedName>
</protein>
<organism evidence="1 2">
    <name type="scientific">Aspergillus melleus</name>
    <dbReference type="NCBI Taxonomy" id="138277"/>
    <lineage>
        <taxon>Eukaryota</taxon>
        <taxon>Fungi</taxon>
        <taxon>Dikarya</taxon>
        <taxon>Ascomycota</taxon>
        <taxon>Pezizomycotina</taxon>
        <taxon>Eurotiomycetes</taxon>
        <taxon>Eurotiomycetidae</taxon>
        <taxon>Eurotiales</taxon>
        <taxon>Aspergillaceae</taxon>
        <taxon>Aspergillus</taxon>
        <taxon>Aspergillus subgen. Circumdati</taxon>
    </lineage>
</organism>
<proteinExistence type="predicted"/>
<keyword evidence="2" id="KW-1185">Reference proteome</keyword>
<evidence type="ECO:0000313" key="1">
    <source>
        <dbReference type="EMBL" id="KAK1149042.1"/>
    </source>
</evidence>
<comment type="caution">
    <text evidence="1">The sequence shown here is derived from an EMBL/GenBank/DDBJ whole genome shotgun (WGS) entry which is preliminary data.</text>
</comment>